<evidence type="ECO:0000313" key="1">
    <source>
        <dbReference type="EMBL" id="BAD19188.1"/>
    </source>
</evidence>
<name>Q6K686_ORYSJ</name>
<reference evidence="2" key="2">
    <citation type="submission" date="2002-04" db="EMBL/GenBank/DDBJ databases">
        <title>Oryza sativa nipponbare(GA3) genomic DNA, chromosome 2, PAC clone:P0700F06.</title>
        <authorList>
            <person name="Sasaki T."/>
            <person name="Matsumoto T."/>
            <person name="Katayose Y."/>
        </authorList>
    </citation>
    <scope>NUCLEOTIDE SEQUENCE</scope>
</reference>
<proteinExistence type="predicted"/>
<gene>
    <name evidence="1" type="ORF">OJ1249_F12.28</name>
    <name evidence="2" type="ORF">P0700F06.16</name>
</gene>
<evidence type="ECO:0000313" key="3">
    <source>
        <dbReference type="Proteomes" id="UP000000763"/>
    </source>
</evidence>
<reference evidence="3" key="4">
    <citation type="journal article" date="2008" name="Nucleic Acids Res.">
        <title>The rice annotation project database (RAP-DB): 2008 update.</title>
        <authorList>
            <consortium name="The rice annotation project (RAP)"/>
        </authorList>
    </citation>
    <scope>GENOME REANNOTATION</scope>
    <source>
        <strain evidence="3">cv. Nipponbare</strain>
    </source>
</reference>
<dbReference type="AlphaFoldDB" id="Q6K686"/>
<accession>Q6K686</accession>
<dbReference type="EMBL" id="AP004054">
    <property type="protein sequence ID" value="BAD19188.1"/>
    <property type="molecule type" value="Genomic_DNA"/>
</dbReference>
<dbReference type="Proteomes" id="UP000000763">
    <property type="component" value="Chromosome 2"/>
</dbReference>
<evidence type="ECO:0000313" key="2">
    <source>
        <dbReference type="EMBL" id="BAD19656.1"/>
    </source>
</evidence>
<dbReference type="EMBL" id="AP005115">
    <property type="protein sequence ID" value="BAD19656.1"/>
    <property type="molecule type" value="Genomic_DNA"/>
</dbReference>
<protein>
    <submittedName>
        <fullName evidence="2">Uncharacterized protein</fullName>
    </submittedName>
</protein>
<sequence length="51" mass="5331">MGRSQISENGVWESSRVGFCCKHLDSAAGGGNGVAGRKLQDQTVEVAPLVK</sequence>
<organism evidence="2 3">
    <name type="scientific">Oryza sativa subsp. japonica</name>
    <name type="common">Rice</name>
    <dbReference type="NCBI Taxonomy" id="39947"/>
    <lineage>
        <taxon>Eukaryota</taxon>
        <taxon>Viridiplantae</taxon>
        <taxon>Streptophyta</taxon>
        <taxon>Embryophyta</taxon>
        <taxon>Tracheophyta</taxon>
        <taxon>Spermatophyta</taxon>
        <taxon>Magnoliopsida</taxon>
        <taxon>Liliopsida</taxon>
        <taxon>Poales</taxon>
        <taxon>Poaceae</taxon>
        <taxon>BOP clade</taxon>
        <taxon>Oryzoideae</taxon>
        <taxon>Oryzeae</taxon>
        <taxon>Oryzinae</taxon>
        <taxon>Oryza</taxon>
        <taxon>Oryza sativa</taxon>
    </lineage>
</organism>
<reference evidence="1" key="1">
    <citation type="submission" date="2001-08" db="EMBL/GenBank/DDBJ databases">
        <title>Oryza sativa nipponbare(GA3) genomic DNA, chromosome 2, BAC clone:OJ1249_F12.</title>
        <authorList>
            <person name="Sasaki T."/>
            <person name="Matsumoto T."/>
            <person name="Yamamoto K."/>
        </authorList>
    </citation>
    <scope>NUCLEOTIDE SEQUENCE</scope>
</reference>
<reference evidence="3" key="3">
    <citation type="journal article" date="2005" name="Nature">
        <title>The map-based sequence of the rice genome.</title>
        <authorList>
            <consortium name="International rice genome sequencing project (IRGSP)"/>
            <person name="Matsumoto T."/>
            <person name="Wu J."/>
            <person name="Kanamori H."/>
            <person name="Katayose Y."/>
            <person name="Fujisawa M."/>
            <person name="Namiki N."/>
            <person name="Mizuno H."/>
            <person name="Yamamoto K."/>
            <person name="Antonio B.A."/>
            <person name="Baba T."/>
            <person name="Sakata K."/>
            <person name="Nagamura Y."/>
            <person name="Aoki H."/>
            <person name="Arikawa K."/>
            <person name="Arita K."/>
            <person name="Bito T."/>
            <person name="Chiden Y."/>
            <person name="Fujitsuka N."/>
            <person name="Fukunaka R."/>
            <person name="Hamada M."/>
            <person name="Harada C."/>
            <person name="Hayashi A."/>
            <person name="Hijishita S."/>
            <person name="Honda M."/>
            <person name="Hosokawa S."/>
            <person name="Ichikawa Y."/>
            <person name="Idonuma A."/>
            <person name="Iijima M."/>
            <person name="Ikeda M."/>
            <person name="Ikeno M."/>
            <person name="Ito K."/>
            <person name="Ito S."/>
            <person name="Ito T."/>
            <person name="Ito Y."/>
            <person name="Ito Y."/>
            <person name="Iwabuchi A."/>
            <person name="Kamiya K."/>
            <person name="Karasawa W."/>
            <person name="Kurita K."/>
            <person name="Katagiri S."/>
            <person name="Kikuta A."/>
            <person name="Kobayashi H."/>
            <person name="Kobayashi N."/>
            <person name="Machita K."/>
            <person name="Maehara T."/>
            <person name="Masukawa M."/>
            <person name="Mizubayashi T."/>
            <person name="Mukai Y."/>
            <person name="Nagasaki H."/>
            <person name="Nagata Y."/>
            <person name="Naito S."/>
            <person name="Nakashima M."/>
            <person name="Nakama Y."/>
            <person name="Nakamichi Y."/>
            <person name="Nakamura M."/>
            <person name="Meguro A."/>
            <person name="Negishi M."/>
            <person name="Ohta I."/>
            <person name="Ohta T."/>
            <person name="Okamoto M."/>
            <person name="Ono N."/>
            <person name="Saji S."/>
            <person name="Sakaguchi M."/>
            <person name="Sakai K."/>
            <person name="Shibata M."/>
            <person name="Shimokawa T."/>
            <person name="Song J."/>
            <person name="Takazaki Y."/>
            <person name="Terasawa K."/>
            <person name="Tsugane M."/>
            <person name="Tsuji K."/>
            <person name="Ueda S."/>
            <person name="Waki K."/>
            <person name="Yamagata H."/>
            <person name="Yamamoto M."/>
            <person name="Yamamoto S."/>
            <person name="Yamane H."/>
            <person name="Yoshiki S."/>
            <person name="Yoshihara R."/>
            <person name="Yukawa K."/>
            <person name="Zhong H."/>
            <person name="Yano M."/>
            <person name="Yuan Q."/>
            <person name="Ouyang S."/>
            <person name="Liu J."/>
            <person name="Jones K.M."/>
            <person name="Gansberger K."/>
            <person name="Moffat K."/>
            <person name="Hill J."/>
            <person name="Bera J."/>
            <person name="Fadrosh D."/>
            <person name="Jin S."/>
            <person name="Johri S."/>
            <person name="Kim M."/>
            <person name="Overton L."/>
            <person name="Reardon M."/>
            <person name="Tsitrin T."/>
            <person name="Vuong H."/>
            <person name="Weaver B."/>
            <person name="Ciecko A."/>
            <person name="Tallon L."/>
            <person name="Jackson J."/>
            <person name="Pai G."/>
            <person name="Aken S.V."/>
            <person name="Utterback T."/>
            <person name="Reidmuller S."/>
            <person name="Feldblyum T."/>
            <person name="Hsiao J."/>
            <person name="Zismann V."/>
            <person name="Iobst S."/>
            <person name="de Vazeille A.R."/>
            <person name="Buell C.R."/>
            <person name="Ying K."/>
            <person name="Li Y."/>
            <person name="Lu T."/>
            <person name="Huang Y."/>
            <person name="Zhao Q."/>
            <person name="Feng Q."/>
            <person name="Zhang L."/>
            <person name="Zhu J."/>
            <person name="Weng Q."/>
            <person name="Mu J."/>
            <person name="Lu Y."/>
            <person name="Fan D."/>
            <person name="Liu Y."/>
            <person name="Guan J."/>
            <person name="Zhang Y."/>
            <person name="Yu S."/>
            <person name="Liu X."/>
            <person name="Zhang Y."/>
            <person name="Hong G."/>
            <person name="Han B."/>
            <person name="Choisne N."/>
            <person name="Demange N."/>
            <person name="Orjeda G."/>
            <person name="Samain S."/>
            <person name="Cattolico L."/>
            <person name="Pelletier E."/>
            <person name="Couloux A."/>
            <person name="Segurens B."/>
            <person name="Wincker P."/>
            <person name="D'Hont A."/>
            <person name="Scarpelli C."/>
            <person name="Weissenbach J."/>
            <person name="Salanoubat M."/>
            <person name="Quetier F."/>
            <person name="Yu Y."/>
            <person name="Kim H.R."/>
            <person name="Rambo T."/>
            <person name="Currie J."/>
            <person name="Collura K."/>
            <person name="Luo M."/>
            <person name="Yang T."/>
            <person name="Ammiraju J.S.S."/>
            <person name="Engler F."/>
            <person name="Soderlund C."/>
            <person name="Wing R.A."/>
            <person name="Palmer L.E."/>
            <person name="de la Bastide M."/>
            <person name="Spiegel L."/>
            <person name="Nascimento L."/>
            <person name="Zutavern T."/>
            <person name="O'Shaughnessy A."/>
            <person name="Dike S."/>
            <person name="Dedhia N."/>
            <person name="Preston R."/>
            <person name="Balija V."/>
            <person name="McCombie W.R."/>
            <person name="Chow T."/>
            <person name="Chen H."/>
            <person name="Chung M."/>
            <person name="Chen C."/>
            <person name="Shaw J."/>
            <person name="Wu H."/>
            <person name="Hsiao K."/>
            <person name="Chao Y."/>
            <person name="Chu M."/>
            <person name="Cheng C."/>
            <person name="Hour A."/>
            <person name="Lee P."/>
            <person name="Lin S."/>
            <person name="Lin Y."/>
            <person name="Liou J."/>
            <person name="Liu S."/>
            <person name="Hsing Y."/>
            <person name="Raghuvanshi S."/>
            <person name="Mohanty A."/>
            <person name="Bharti A.K."/>
            <person name="Gaur A."/>
            <person name="Gupta V."/>
            <person name="Kumar D."/>
            <person name="Ravi V."/>
            <person name="Vij S."/>
            <person name="Kapur A."/>
            <person name="Khurana P."/>
            <person name="Khurana P."/>
            <person name="Khurana J.P."/>
            <person name="Tyagi A.K."/>
            <person name="Gaikwad K."/>
            <person name="Singh A."/>
            <person name="Dalal V."/>
            <person name="Srivastava S."/>
            <person name="Dixit A."/>
            <person name="Pal A.K."/>
            <person name="Ghazi I.A."/>
            <person name="Yadav M."/>
            <person name="Pandit A."/>
            <person name="Bhargava A."/>
            <person name="Sureshbabu K."/>
            <person name="Batra K."/>
            <person name="Sharma T.R."/>
            <person name="Mohapatra T."/>
            <person name="Singh N.K."/>
            <person name="Messing J."/>
            <person name="Nelson A.B."/>
            <person name="Fuks G."/>
            <person name="Kavchok S."/>
            <person name="Keizer G."/>
            <person name="Linton E."/>
            <person name="Llaca V."/>
            <person name="Song R."/>
            <person name="Tanyolac B."/>
            <person name="Young S."/>
            <person name="Ho-Il K."/>
            <person name="Hahn J.H."/>
            <person name="Sangsakoo G."/>
            <person name="Vanavichit A."/>
            <person name="de Mattos Luiz.A.T."/>
            <person name="Zimmer P.D."/>
            <person name="Malone G."/>
            <person name="Dellagostin O."/>
            <person name="de Oliveira A.C."/>
            <person name="Bevan M."/>
            <person name="Bancroft I."/>
            <person name="Minx P."/>
            <person name="Cordum H."/>
            <person name="Wilson R."/>
            <person name="Cheng Z."/>
            <person name="Jin W."/>
            <person name="Jiang J."/>
            <person name="Leong S.A."/>
            <person name="Iwama H."/>
            <person name="Gojobori T."/>
            <person name="Itoh T."/>
            <person name="Niimura Y."/>
            <person name="Fujii Y."/>
            <person name="Habara T."/>
            <person name="Sakai H."/>
            <person name="Sato Y."/>
            <person name="Wilson G."/>
            <person name="Kumar K."/>
            <person name="McCouch S."/>
            <person name="Juretic N."/>
            <person name="Hoen D."/>
            <person name="Wright S."/>
            <person name="Bruskiewich R."/>
            <person name="Bureau T."/>
            <person name="Miyao A."/>
            <person name="Hirochika H."/>
            <person name="Nishikawa T."/>
            <person name="Kadowaki K."/>
            <person name="Sugiura M."/>
            <person name="Burr B."/>
            <person name="Sasaki T."/>
        </authorList>
    </citation>
    <scope>NUCLEOTIDE SEQUENCE [LARGE SCALE GENOMIC DNA]</scope>
    <source>
        <strain evidence="3">cv. Nipponbare</strain>
    </source>
</reference>